<dbReference type="InterPro" id="IPR001623">
    <property type="entry name" value="DnaJ_domain"/>
</dbReference>
<gene>
    <name evidence="3" type="primary">LOC102802817</name>
</gene>
<sequence length="389" mass="44895">MLARYEIYAVLREAGRLQLSSFRNFKVQGGFCHRILFSRSAATGFKVSNSIKWSLQLLNLGEDCTADELKDTYLTLAKRYHPDSRSPDADATKFTEVRDAYQTISAKLAEEAGKLSSEEVVDILEPDFGIKQTTPQHRQYLSFEGVGYGTPSQRQKQYQYYRADKASERVFEYNMRKHANKYEYSMTVKDKTAARQIKTSSGMHRLVEDLIRDSMEKGEFDNLEGAGKPLTRTDYNPMVDSMTHNLNKILINSGCAPDWVMLNGDVRKQIRDARKYLKLQRSRLGPHPFCYGDQQRWDRTIDHFVTMVKDLNKQIDRLNMLVPTMRQQLPHMSLEVEIQRALNNHVVPGPPQCKEEVREVPEKDDEGIFRKLIDKVGGRLVARMLNSEQ</sequence>
<dbReference type="SUPFAM" id="SSF46565">
    <property type="entry name" value="Chaperone J-domain"/>
    <property type="match status" value="1"/>
</dbReference>
<dbReference type="RefSeq" id="XP_006815121.1">
    <property type="nucleotide sequence ID" value="XM_006815058.1"/>
</dbReference>
<reference evidence="3" key="1">
    <citation type="submission" date="2025-08" db="UniProtKB">
        <authorList>
            <consortium name="RefSeq"/>
        </authorList>
    </citation>
    <scope>IDENTIFICATION</scope>
    <source>
        <tissue evidence="3">Testes</tissue>
    </source>
</reference>
<evidence type="ECO:0000313" key="3">
    <source>
        <dbReference type="RefSeq" id="XP_006815121.1"/>
    </source>
</evidence>
<dbReference type="PANTHER" id="PTHR39158:SF1">
    <property type="entry name" value="DNAJ HOMOLOG SUBFAMILY C MEMBER 28"/>
    <property type="match status" value="1"/>
</dbReference>
<dbReference type="PROSITE" id="PS50076">
    <property type="entry name" value="DNAJ_2"/>
    <property type="match status" value="1"/>
</dbReference>
<dbReference type="InterPro" id="IPR036869">
    <property type="entry name" value="J_dom_sf"/>
</dbReference>
<evidence type="ECO:0000313" key="2">
    <source>
        <dbReference type="Proteomes" id="UP000694865"/>
    </source>
</evidence>
<dbReference type="GeneID" id="102802817"/>
<evidence type="ECO:0000259" key="1">
    <source>
        <dbReference type="PROSITE" id="PS50076"/>
    </source>
</evidence>
<dbReference type="PANTHER" id="PTHR39158">
    <property type="entry name" value="OS08G0560600 PROTEIN"/>
    <property type="match status" value="1"/>
</dbReference>
<proteinExistence type="predicted"/>
<organism evidence="2 3">
    <name type="scientific">Saccoglossus kowalevskii</name>
    <name type="common">Acorn worm</name>
    <dbReference type="NCBI Taxonomy" id="10224"/>
    <lineage>
        <taxon>Eukaryota</taxon>
        <taxon>Metazoa</taxon>
        <taxon>Hemichordata</taxon>
        <taxon>Enteropneusta</taxon>
        <taxon>Harrimaniidae</taxon>
        <taxon>Saccoglossus</taxon>
    </lineage>
</organism>
<accession>A0ABM0M530</accession>
<dbReference type="Proteomes" id="UP000694865">
    <property type="component" value="Unplaced"/>
</dbReference>
<dbReference type="Gene3D" id="1.10.287.110">
    <property type="entry name" value="DnaJ domain"/>
    <property type="match status" value="1"/>
</dbReference>
<feature type="domain" description="J" evidence="1">
    <location>
        <begin position="53"/>
        <end position="109"/>
    </location>
</feature>
<name>A0ABM0M530_SACKO</name>
<keyword evidence="2" id="KW-1185">Reference proteome</keyword>
<dbReference type="SMART" id="SM00271">
    <property type="entry name" value="DnaJ"/>
    <property type="match status" value="1"/>
</dbReference>
<dbReference type="InterPro" id="IPR052573">
    <property type="entry name" value="DnaJ_C_subfamily_28"/>
</dbReference>
<dbReference type="Pfam" id="PF00226">
    <property type="entry name" value="DnaJ"/>
    <property type="match status" value="1"/>
</dbReference>
<dbReference type="PRINTS" id="PR00625">
    <property type="entry name" value="JDOMAIN"/>
</dbReference>
<dbReference type="CDD" id="cd06257">
    <property type="entry name" value="DnaJ"/>
    <property type="match status" value="1"/>
</dbReference>
<dbReference type="InterPro" id="IPR018961">
    <property type="entry name" value="DnaJ_homolog_subfam-C_membr-28"/>
</dbReference>
<dbReference type="Pfam" id="PF09350">
    <property type="entry name" value="DJC28_CD"/>
    <property type="match status" value="1"/>
</dbReference>
<protein>
    <submittedName>
        <fullName evidence="3">DnaJ homolog subfamily C member 28-like</fullName>
    </submittedName>
</protein>